<dbReference type="InterPro" id="IPR050091">
    <property type="entry name" value="PKS_NRPS_Biosynth_Enz"/>
</dbReference>
<dbReference type="eggNOG" id="KOG1202">
    <property type="taxonomic scope" value="Eukaryota"/>
</dbReference>
<dbReference type="NCBIfam" id="TIGR04532">
    <property type="entry name" value="PT_fungal_PKS"/>
    <property type="match status" value="1"/>
</dbReference>
<dbReference type="GO" id="GO:0006633">
    <property type="term" value="P:fatty acid biosynthetic process"/>
    <property type="evidence" value="ECO:0007669"/>
    <property type="project" value="TreeGrafter"/>
</dbReference>
<dbReference type="SMART" id="SM00320">
    <property type="entry name" value="WD40"/>
    <property type="match status" value="1"/>
</dbReference>
<dbReference type="RefSeq" id="XP_001227291.1">
    <property type="nucleotide sequence ID" value="XM_001227290.1"/>
</dbReference>
<evidence type="ECO:0000313" key="10">
    <source>
        <dbReference type="Proteomes" id="UP000001056"/>
    </source>
</evidence>
<dbReference type="InterPro" id="IPR001680">
    <property type="entry name" value="WD40_rpt"/>
</dbReference>
<evidence type="ECO:0000256" key="4">
    <source>
        <dbReference type="PROSITE-ProRule" id="PRU00221"/>
    </source>
</evidence>
<evidence type="ECO:0000256" key="3">
    <source>
        <dbReference type="ARBA" id="ARBA00022679"/>
    </source>
</evidence>
<dbReference type="GeneID" id="4395801"/>
<dbReference type="PROSITE" id="PS52019">
    <property type="entry name" value="PKS_MFAS_DH"/>
    <property type="match status" value="1"/>
</dbReference>
<dbReference type="SMART" id="SM00823">
    <property type="entry name" value="PKS_PP"/>
    <property type="match status" value="1"/>
</dbReference>
<dbReference type="PANTHER" id="PTHR43775:SF37">
    <property type="entry name" value="SI:DKEY-61P9.11"/>
    <property type="match status" value="1"/>
</dbReference>
<feature type="compositionally biased region" description="Basic residues" evidence="6">
    <location>
        <begin position="886"/>
        <end position="903"/>
    </location>
</feature>
<dbReference type="GO" id="GO:0044550">
    <property type="term" value="P:secondary metabolite biosynthetic process"/>
    <property type="evidence" value="ECO:0007669"/>
    <property type="project" value="TreeGrafter"/>
</dbReference>
<feature type="domain" description="Carrier" evidence="7">
    <location>
        <begin position="995"/>
        <end position="1072"/>
    </location>
</feature>
<evidence type="ECO:0000256" key="6">
    <source>
        <dbReference type="SAM" id="MobiDB-lite"/>
    </source>
</evidence>
<keyword evidence="3" id="KW-0808">Transferase</keyword>
<feature type="active site" description="Proton acceptor; for dehydratase activity" evidence="5">
    <location>
        <position position="632"/>
    </location>
</feature>
<sequence>MDQICNFEDTEDSALCKDILAIVSVVYRPITLDELTALVDTLDGVSGDYEALAEIVGLRGSFLTLRERTISFVHQSAKDFLLKQARDEIFPSGIEDIHRTIFSRSLRVMRETLRRDIYNLGAPGFSIEEVRPPDPDPLAAVRYSFILYHKWAIENSPLQVYASALVFSPARSITRNQFENEEAKWIVRKPVMADNWSACLQTLEGHRYSVSLVAWSHDVTRLASASNDGTVKIWDPATDQCVSTLKTDGDVDDLQFHESNSDLLRTNLGTFDLGTLTISTVFGPTSTDRSSPIAVGYGLSSNGTRAMEPRILRPCGAPPPSGVYNSLEEAWEAIGRHAATNGYRVVKNGSKKGNALFQCAKGRVYKSKANLEVHESKRRKTSSQFTGCPFKFKAKPLLNGQWALEVPEGIAHNHGWNEETAFAASRAEKLKPLEQEVIELANKGVRPAQILGKIHADELGILGKDIQNLLQRHRREELKGRSPLQALYEDHLTFQGSLFNPESVSVAELAGDLTAAGEGPAALGFAHVCVERQESLDQCNGDWALTKGNTFYDEKGAQTAAASNPLAALHFEPQTSLVHRVTEAEFEGAAGGVVVQSDVIQADFLSAAWGHKMNNTGVATSISKENQMSNYHHKLQLTTCIWSIRADIAWTLGKYLANKLQPKRKATVADINVGKLVVSEGLVAQKNTKVPQLIQVSITTPDIDSGVAQMEWHLVTNDGLSLIEEEPFVSAQTGYGRGGDWLSSWSPLQHLIQGRIEELSRLAVTGVANRFSHNMAYLLFANNLVDYAEKYRDMRSVVLPGLEANAEITIPDGHEGGVWTVPPFFLDSVCHLAGFVINVSDAVDTKKNFCVTPGWESVRISRPLAAGGKYRSYLCQDDPDGGRPRGVPRRRLHHARRRDHRPHPSHEVPPLPPRAAKPFLLGRRHPHPPRNTHPSTTKGCSTSLATPAAAPPPRAAAPKPKPQPAPARAPAPTPPPIPVPKPAPTPAPIIAAAPASNNSIATKTMALLAAEAGLEASDLDDDASFANLGVDSLMSLVIAEKLREQLGITVNGSLFMEYPTVGDLRAWLVEYYS</sequence>
<dbReference type="OrthoDB" id="4954103at2759"/>
<dbReference type="Gene3D" id="2.130.10.10">
    <property type="entry name" value="YVTN repeat-like/Quinoprotein amine dehydrogenase"/>
    <property type="match status" value="1"/>
</dbReference>
<dbReference type="PANTHER" id="PTHR43775">
    <property type="entry name" value="FATTY ACID SYNTHASE"/>
    <property type="match status" value="1"/>
</dbReference>
<dbReference type="SMART" id="SM01294">
    <property type="entry name" value="PKS_PP_betabranch"/>
    <property type="match status" value="1"/>
</dbReference>
<dbReference type="AlphaFoldDB" id="Q2GRP0"/>
<evidence type="ECO:0000259" key="7">
    <source>
        <dbReference type="PROSITE" id="PS50075"/>
    </source>
</evidence>
<dbReference type="PROSITE" id="PS50082">
    <property type="entry name" value="WD_REPEATS_2"/>
    <property type="match status" value="1"/>
</dbReference>
<evidence type="ECO:0000313" key="9">
    <source>
        <dbReference type="EMBL" id="EAQ85350.1"/>
    </source>
</evidence>
<feature type="region of interest" description="N-terminal hotdog fold" evidence="5">
    <location>
        <begin position="579"/>
        <end position="743"/>
    </location>
</feature>
<name>Q2GRP0_CHAGB</name>
<feature type="region of interest" description="Disordered" evidence="6">
    <location>
        <begin position="873"/>
        <end position="977"/>
    </location>
</feature>
<dbReference type="InterPro" id="IPR009081">
    <property type="entry name" value="PP-bd_ACP"/>
</dbReference>
<reference evidence="10" key="1">
    <citation type="journal article" date="2015" name="Genome Announc.">
        <title>Draft genome sequence of the cellulolytic fungus Chaetomium globosum.</title>
        <authorList>
            <person name="Cuomo C.A."/>
            <person name="Untereiner W.A."/>
            <person name="Ma L.-J."/>
            <person name="Grabherr M."/>
            <person name="Birren B.W."/>
        </authorList>
    </citation>
    <scope>NUCLEOTIDE SEQUENCE [LARGE SCALE GENOMIC DNA]</scope>
    <source>
        <strain evidence="10">ATCC 6205 / CBS 148.51 / DSM 1962 / NBRC 6347 / NRRL 1970</strain>
    </source>
</reference>
<dbReference type="EMBL" id="CH408034">
    <property type="protein sequence ID" value="EAQ85350.1"/>
    <property type="molecule type" value="Genomic_DNA"/>
</dbReference>
<organism evidence="9 10">
    <name type="scientific">Chaetomium globosum (strain ATCC 6205 / CBS 148.51 / DSM 1962 / NBRC 6347 / NRRL 1970)</name>
    <name type="common">Soil fungus</name>
    <dbReference type="NCBI Taxonomy" id="306901"/>
    <lineage>
        <taxon>Eukaryota</taxon>
        <taxon>Fungi</taxon>
        <taxon>Dikarya</taxon>
        <taxon>Ascomycota</taxon>
        <taxon>Pezizomycotina</taxon>
        <taxon>Sordariomycetes</taxon>
        <taxon>Sordariomycetidae</taxon>
        <taxon>Sordariales</taxon>
        <taxon>Chaetomiaceae</taxon>
        <taxon>Chaetomium</taxon>
    </lineage>
</organism>
<feature type="domain" description="PKS/mFAS DH" evidence="8">
    <location>
        <begin position="579"/>
        <end position="917"/>
    </location>
</feature>
<feature type="compositionally biased region" description="Pro residues" evidence="6">
    <location>
        <begin position="949"/>
        <end position="977"/>
    </location>
</feature>
<gene>
    <name evidence="9" type="ORF">CHGG_09364</name>
</gene>
<dbReference type="InterPro" id="IPR030918">
    <property type="entry name" value="PT_fungal_PKS"/>
</dbReference>
<dbReference type="PROSITE" id="PS50075">
    <property type="entry name" value="CARRIER"/>
    <property type="match status" value="1"/>
</dbReference>
<dbReference type="InParanoid" id="Q2GRP0"/>
<keyword evidence="1" id="KW-0596">Phosphopantetheine</keyword>
<dbReference type="GO" id="GO:0031177">
    <property type="term" value="F:phosphopantetheine binding"/>
    <property type="evidence" value="ECO:0007669"/>
    <property type="project" value="InterPro"/>
</dbReference>
<protein>
    <recommendedName>
        <fullName evidence="11">Carrier domain-containing protein</fullName>
    </recommendedName>
</protein>
<dbReference type="InterPro" id="IPR042104">
    <property type="entry name" value="PKS_dehydratase_sf"/>
</dbReference>
<dbReference type="Pfam" id="PF00550">
    <property type="entry name" value="PP-binding"/>
    <property type="match status" value="1"/>
</dbReference>
<evidence type="ECO:0000259" key="8">
    <source>
        <dbReference type="PROSITE" id="PS52019"/>
    </source>
</evidence>
<dbReference type="Gene3D" id="3.10.129.110">
    <property type="entry name" value="Polyketide synthase dehydratase"/>
    <property type="match status" value="1"/>
</dbReference>
<proteinExistence type="predicted"/>
<dbReference type="InterPro" id="IPR036322">
    <property type="entry name" value="WD40_repeat_dom_sf"/>
</dbReference>
<dbReference type="Proteomes" id="UP000001056">
    <property type="component" value="Unassembled WGS sequence"/>
</dbReference>
<feature type="active site" description="Proton donor; for dehydratase activity" evidence="5">
    <location>
        <position position="827"/>
    </location>
</feature>
<evidence type="ECO:0008006" key="11">
    <source>
        <dbReference type="Google" id="ProtNLM"/>
    </source>
</evidence>
<dbReference type="VEuPathDB" id="FungiDB:CHGG_09364"/>
<dbReference type="InterPro" id="IPR015943">
    <property type="entry name" value="WD40/YVTN_repeat-like_dom_sf"/>
</dbReference>
<feature type="region of interest" description="C-terminal hotdog fold" evidence="5">
    <location>
        <begin position="767"/>
        <end position="917"/>
    </location>
</feature>
<dbReference type="InterPro" id="IPR036736">
    <property type="entry name" value="ACP-like_sf"/>
</dbReference>
<keyword evidence="4" id="KW-0853">WD repeat</keyword>
<dbReference type="HOGENOM" id="CLU_287285_0_0_1"/>
<dbReference type="Pfam" id="PF00400">
    <property type="entry name" value="WD40"/>
    <property type="match status" value="1"/>
</dbReference>
<evidence type="ECO:0000256" key="2">
    <source>
        <dbReference type="ARBA" id="ARBA00022553"/>
    </source>
</evidence>
<dbReference type="InterPro" id="IPR049900">
    <property type="entry name" value="PKS_mFAS_DH"/>
</dbReference>
<dbReference type="FunFam" id="1.10.1200.10:FF:000011">
    <property type="entry name" value="Sterigmatocystin biosynthesis polyketide synthase"/>
    <property type="match status" value="1"/>
</dbReference>
<evidence type="ECO:0000256" key="1">
    <source>
        <dbReference type="ARBA" id="ARBA00022450"/>
    </source>
</evidence>
<dbReference type="PROSITE" id="PS50294">
    <property type="entry name" value="WD_REPEATS_REGION"/>
    <property type="match status" value="1"/>
</dbReference>
<dbReference type="InterPro" id="IPR020806">
    <property type="entry name" value="PKS_PP-bd"/>
</dbReference>
<keyword evidence="2" id="KW-0597">Phosphoprotein</keyword>
<dbReference type="Gene3D" id="1.10.1200.10">
    <property type="entry name" value="ACP-like"/>
    <property type="match status" value="1"/>
</dbReference>
<accession>Q2GRP0</accession>
<keyword evidence="10" id="KW-1185">Reference proteome</keyword>
<dbReference type="SUPFAM" id="SSF47336">
    <property type="entry name" value="ACP-like"/>
    <property type="match status" value="1"/>
</dbReference>
<evidence type="ECO:0000256" key="5">
    <source>
        <dbReference type="PROSITE-ProRule" id="PRU01363"/>
    </source>
</evidence>
<dbReference type="SUPFAM" id="SSF50978">
    <property type="entry name" value="WD40 repeat-like"/>
    <property type="match status" value="1"/>
</dbReference>
<feature type="repeat" description="WD" evidence="4">
    <location>
        <begin position="203"/>
        <end position="244"/>
    </location>
</feature>
<dbReference type="GO" id="GO:0004312">
    <property type="term" value="F:fatty acid synthase activity"/>
    <property type="evidence" value="ECO:0007669"/>
    <property type="project" value="TreeGrafter"/>
</dbReference>